<proteinExistence type="predicted"/>
<keyword evidence="1" id="KW-0472">Membrane</keyword>
<protein>
    <recommendedName>
        <fullName evidence="4">DUF3159 domain-containing protein</fullName>
    </recommendedName>
</protein>
<feature type="transmembrane region" description="Helical" evidence="1">
    <location>
        <begin position="110"/>
        <end position="132"/>
    </location>
</feature>
<accession>A0ABT0G6H2</accession>
<dbReference type="Proteomes" id="UP001317259">
    <property type="component" value="Unassembled WGS sequence"/>
</dbReference>
<feature type="transmembrane region" description="Helical" evidence="1">
    <location>
        <begin position="169"/>
        <end position="189"/>
    </location>
</feature>
<dbReference type="NCBIfam" id="NF041646">
    <property type="entry name" value="VC0807_fam"/>
    <property type="match status" value="1"/>
</dbReference>
<keyword evidence="1" id="KW-1133">Transmembrane helix</keyword>
<sequence length="242" mass="26168">MSIHGTYDDSEATMAETTNARGGGRSRAMLANLAPSILFGVVLPFVTYGMLTDRGVAPVTALLLSSLWPAADVALYLAVKRRVDEFGLMMLILLMLGALSSLAYNSTELFFIKDSAITGLLGLTFLGSLALSRPIMFYLGRKFGSDGTPEGRARWDGLWQYPGFRRIQYLLTTVWGVTFLLEAATRILLTRLLPTATMLLVNNVLPIVVVAALVTWTFFMAKRGRARQAAAAVAAQASPGPS</sequence>
<evidence type="ECO:0000256" key="1">
    <source>
        <dbReference type="SAM" id="Phobius"/>
    </source>
</evidence>
<feature type="transmembrane region" description="Helical" evidence="1">
    <location>
        <begin position="30"/>
        <end position="51"/>
    </location>
</feature>
<feature type="transmembrane region" description="Helical" evidence="1">
    <location>
        <begin position="195"/>
        <end position="219"/>
    </location>
</feature>
<evidence type="ECO:0008006" key="4">
    <source>
        <dbReference type="Google" id="ProtNLM"/>
    </source>
</evidence>
<reference evidence="2 3" key="1">
    <citation type="submission" date="2022-04" db="EMBL/GenBank/DDBJ databases">
        <title>Genome draft of Actinomadura sp. ATCC 31491.</title>
        <authorList>
            <person name="Shi X."/>
            <person name="Du Y."/>
        </authorList>
    </citation>
    <scope>NUCLEOTIDE SEQUENCE [LARGE SCALE GENOMIC DNA]</scope>
    <source>
        <strain evidence="2 3">ATCC 31491</strain>
    </source>
</reference>
<keyword evidence="3" id="KW-1185">Reference proteome</keyword>
<comment type="caution">
    <text evidence="2">The sequence shown here is derived from an EMBL/GenBank/DDBJ whole genome shotgun (WGS) entry which is preliminary data.</text>
</comment>
<organism evidence="2 3">
    <name type="scientific">Actinomadura luzonensis</name>
    <dbReference type="NCBI Taxonomy" id="2805427"/>
    <lineage>
        <taxon>Bacteria</taxon>
        <taxon>Bacillati</taxon>
        <taxon>Actinomycetota</taxon>
        <taxon>Actinomycetes</taxon>
        <taxon>Streptosporangiales</taxon>
        <taxon>Thermomonosporaceae</taxon>
        <taxon>Actinomadura</taxon>
    </lineage>
</organism>
<gene>
    <name evidence="2" type="ORF">MF672_041360</name>
</gene>
<dbReference type="EMBL" id="JAKRKC020000002">
    <property type="protein sequence ID" value="MCK2220204.1"/>
    <property type="molecule type" value="Genomic_DNA"/>
</dbReference>
<keyword evidence="1" id="KW-0812">Transmembrane</keyword>
<evidence type="ECO:0000313" key="2">
    <source>
        <dbReference type="EMBL" id="MCK2220204.1"/>
    </source>
</evidence>
<name>A0ABT0G6H2_9ACTN</name>
<feature type="transmembrane region" description="Helical" evidence="1">
    <location>
        <begin position="57"/>
        <end position="79"/>
    </location>
</feature>
<evidence type="ECO:0000313" key="3">
    <source>
        <dbReference type="Proteomes" id="UP001317259"/>
    </source>
</evidence>
<feature type="transmembrane region" description="Helical" evidence="1">
    <location>
        <begin position="86"/>
        <end position="104"/>
    </location>
</feature>
<dbReference type="RefSeq" id="WP_242376541.1">
    <property type="nucleotide sequence ID" value="NZ_JAKRKC020000002.1"/>
</dbReference>